<dbReference type="AlphaFoldDB" id="A0A5B6TG48"/>
<dbReference type="EMBL" id="VKKY01000002">
    <property type="protein sequence ID" value="KAA3438214.1"/>
    <property type="molecule type" value="Genomic_DNA"/>
</dbReference>
<evidence type="ECO:0000313" key="2">
    <source>
        <dbReference type="Proteomes" id="UP000324133"/>
    </source>
</evidence>
<gene>
    <name evidence="1" type="ORF">FOA19_13205</name>
</gene>
<accession>A0A5B6TG48</accession>
<dbReference type="RefSeq" id="WP_149091273.1">
    <property type="nucleotide sequence ID" value="NZ_VKKY01000002.1"/>
</dbReference>
<protein>
    <submittedName>
        <fullName evidence="1">Uncharacterized protein</fullName>
    </submittedName>
</protein>
<dbReference type="OrthoDB" id="894292at2"/>
<keyword evidence="2" id="KW-1185">Reference proteome</keyword>
<dbReference type="Proteomes" id="UP000324133">
    <property type="component" value="Unassembled WGS sequence"/>
</dbReference>
<reference evidence="1 2" key="1">
    <citation type="submission" date="2019-07" db="EMBL/GenBank/DDBJ databases">
        <title>Rufibacter sp. nov., isolated from lake sediment.</title>
        <authorList>
            <person name="Qu J.-H."/>
        </authorList>
    </citation>
    <scope>NUCLEOTIDE SEQUENCE [LARGE SCALE GENOMIC DNA]</scope>
    <source>
        <strain evidence="1 2">NBS58-1</strain>
    </source>
</reference>
<comment type="caution">
    <text evidence="1">The sequence shown here is derived from an EMBL/GenBank/DDBJ whole genome shotgun (WGS) entry which is preliminary data.</text>
</comment>
<sequence>MDHIFGSPLKSHQYSVPSEQMSVANLVLAMRLKRMGHSSDYITDFVTGSWSPMPFSPDMQAPCPELTLPGRKKE</sequence>
<name>A0A5B6TG48_9BACT</name>
<evidence type="ECO:0000313" key="1">
    <source>
        <dbReference type="EMBL" id="KAA3438214.1"/>
    </source>
</evidence>
<proteinExistence type="predicted"/>
<organism evidence="1 2">
    <name type="scientific">Rufibacter hautae</name>
    <dbReference type="NCBI Taxonomy" id="2595005"/>
    <lineage>
        <taxon>Bacteria</taxon>
        <taxon>Pseudomonadati</taxon>
        <taxon>Bacteroidota</taxon>
        <taxon>Cytophagia</taxon>
        <taxon>Cytophagales</taxon>
        <taxon>Hymenobacteraceae</taxon>
        <taxon>Rufibacter</taxon>
    </lineage>
</organism>